<gene>
    <name evidence="7" type="ORF">GCM10025869_32230</name>
</gene>
<comment type="cofactor">
    <cofactor evidence="1">
        <name>Mg(2+)</name>
        <dbReference type="ChEBI" id="CHEBI:18420"/>
    </cofactor>
</comment>
<dbReference type="InterPro" id="IPR015797">
    <property type="entry name" value="NUDIX_hydrolase-like_dom_sf"/>
</dbReference>
<dbReference type="PRINTS" id="PR00502">
    <property type="entry name" value="NUDIXFAMILY"/>
</dbReference>
<dbReference type="EMBL" id="BSVA01000001">
    <property type="protein sequence ID" value="GMA92694.1"/>
    <property type="molecule type" value="Genomic_DNA"/>
</dbReference>
<evidence type="ECO:0000256" key="2">
    <source>
        <dbReference type="ARBA" id="ARBA00005582"/>
    </source>
</evidence>
<evidence type="ECO:0000256" key="1">
    <source>
        <dbReference type="ARBA" id="ARBA00001946"/>
    </source>
</evidence>
<dbReference type="InterPro" id="IPR000086">
    <property type="entry name" value="NUDIX_hydrolase_dom"/>
</dbReference>
<dbReference type="PANTHER" id="PTHR43046">
    <property type="entry name" value="GDP-MANNOSE MANNOSYL HYDROLASE"/>
    <property type="match status" value="1"/>
</dbReference>
<dbReference type="CDD" id="cd04685">
    <property type="entry name" value="NUDIX_Hydrolase"/>
    <property type="match status" value="1"/>
</dbReference>
<proteinExistence type="inferred from homology"/>
<dbReference type="PROSITE" id="PS51462">
    <property type="entry name" value="NUDIX"/>
    <property type="match status" value="1"/>
</dbReference>
<reference evidence="8" key="1">
    <citation type="journal article" date="2019" name="Int. J. Syst. Evol. Microbiol.">
        <title>The Global Catalogue of Microorganisms (GCM) 10K type strain sequencing project: providing services to taxonomists for standard genome sequencing and annotation.</title>
        <authorList>
            <consortium name="The Broad Institute Genomics Platform"/>
            <consortium name="The Broad Institute Genome Sequencing Center for Infectious Disease"/>
            <person name="Wu L."/>
            <person name="Ma J."/>
        </authorList>
    </citation>
    <scope>NUCLEOTIDE SEQUENCE [LARGE SCALE GENOMIC DNA]</scope>
    <source>
        <strain evidence="8">NBRC 108755</strain>
    </source>
</reference>
<dbReference type="InterPro" id="IPR020084">
    <property type="entry name" value="NUDIX_hydrolase_CS"/>
</dbReference>
<keyword evidence="3 5" id="KW-0378">Hydrolase</keyword>
<dbReference type="Proteomes" id="UP001157069">
    <property type="component" value="Unassembled WGS sequence"/>
</dbReference>
<accession>A0ABQ6JZR4</accession>
<protein>
    <recommendedName>
        <fullName evidence="6">Nudix hydrolase domain-containing protein</fullName>
    </recommendedName>
</protein>
<comment type="caution">
    <text evidence="7">The sequence shown here is derived from an EMBL/GenBank/DDBJ whole genome shotgun (WGS) entry which is preliminary data.</text>
</comment>
<feature type="domain" description="Nudix hydrolase" evidence="6">
    <location>
        <begin position="6"/>
        <end position="146"/>
    </location>
</feature>
<dbReference type="Gene3D" id="3.90.79.10">
    <property type="entry name" value="Nucleoside Triphosphate Pyrophosphohydrolase"/>
    <property type="match status" value="1"/>
</dbReference>
<dbReference type="RefSeq" id="WP_284301478.1">
    <property type="nucleotide sequence ID" value="NZ_BSVA01000001.1"/>
</dbReference>
<evidence type="ECO:0000256" key="3">
    <source>
        <dbReference type="ARBA" id="ARBA00022801"/>
    </source>
</evidence>
<comment type="similarity">
    <text evidence="2 5">Belongs to the Nudix hydrolase family.</text>
</comment>
<dbReference type="InterPro" id="IPR020476">
    <property type="entry name" value="Nudix_hydrolase"/>
</dbReference>
<evidence type="ECO:0000256" key="4">
    <source>
        <dbReference type="ARBA" id="ARBA00022842"/>
    </source>
</evidence>
<evidence type="ECO:0000313" key="8">
    <source>
        <dbReference type="Proteomes" id="UP001157069"/>
    </source>
</evidence>
<sequence>MANAHRHRLVSRVLLFDRDDRVLLFLTTAPDSSGVARWLTPGGGVDEGESFADAARRELFEETGLVVDSLRGPVWAHDYAVEWDSADHDTGHAEFFTHVVDAFEPSAEHWTEDERIDVLEHRWWRLGELLAERPPFEPRELIELVRRELPSCLA</sequence>
<dbReference type="SUPFAM" id="SSF55811">
    <property type="entry name" value="Nudix"/>
    <property type="match status" value="1"/>
</dbReference>
<dbReference type="Pfam" id="PF00293">
    <property type="entry name" value="NUDIX"/>
    <property type="match status" value="1"/>
</dbReference>
<evidence type="ECO:0000259" key="6">
    <source>
        <dbReference type="PROSITE" id="PS51462"/>
    </source>
</evidence>
<keyword evidence="4" id="KW-0460">Magnesium</keyword>
<keyword evidence="8" id="KW-1185">Reference proteome</keyword>
<evidence type="ECO:0000313" key="7">
    <source>
        <dbReference type="EMBL" id="GMA92694.1"/>
    </source>
</evidence>
<evidence type="ECO:0000256" key="5">
    <source>
        <dbReference type="RuleBase" id="RU003476"/>
    </source>
</evidence>
<dbReference type="PROSITE" id="PS00893">
    <property type="entry name" value="NUDIX_BOX"/>
    <property type="match status" value="1"/>
</dbReference>
<dbReference type="PANTHER" id="PTHR43046:SF12">
    <property type="entry name" value="GDP-MANNOSE MANNOSYL HYDROLASE"/>
    <property type="match status" value="1"/>
</dbReference>
<organism evidence="7 8">
    <name type="scientific">Homoserinibacter gongjuensis</name>
    <dbReference type="NCBI Taxonomy" id="1162968"/>
    <lineage>
        <taxon>Bacteria</taxon>
        <taxon>Bacillati</taxon>
        <taxon>Actinomycetota</taxon>
        <taxon>Actinomycetes</taxon>
        <taxon>Micrococcales</taxon>
        <taxon>Microbacteriaceae</taxon>
        <taxon>Homoserinibacter</taxon>
    </lineage>
</organism>
<name>A0ABQ6JZR4_9MICO</name>